<gene>
    <name evidence="1" type="ORF">JI741_32345</name>
</gene>
<keyword evidence="2" id="KW-1185">Reference proteome</keyword>
<name>A0ABS1L387_9BACT</name>
<evidence type="ECO:0000313" key="2">
    <source>
        <dbReference type="Proteomes" id="UP000613030"/>
    </source>
</evidence>
<evidence type="ECO:0000313" key="1">
    <source>
        <dbReference type="EMBL" id="MBL0745967.1"/>
    </source>
</evidence>
<comment type="caution">
    <text evidence="1">The sequence shown here is derived from an EMBL/GenBank/DDBJ whole genome shotgun (WGS) entry which is preliminary data.</text>
</comment>
<dbReference type="Proteomes" id="UP000613030">
    <property type="component" value="Unassembled WGS sequence"/>
</dbReference>
<sequence>MRTVVKDKKGLKSENLGELQNFIGKLKKGAVVPFKEKTEKALQNLKKADLIK</sequence>
<proteinExistence type="predicted"/>
<accession>A0ABS1L387</accession>
<reference evidence="1 2" key="1">
    <citation type="submission" date="2021-01" db="EMBL/GenBank/DDBJ databases">
        <title>Chryseolinea sp. Jin1 Genome sequencing and assembly.</title>
        <authorList>
            <person name="Kim I."/>
        </authorList>
    </citation>
    <scope>NUCLEOTIDE SEQUENCE [LARGE SCALE GENOMIC DNA]</scope>
    <source>
        <strain evidence="1 2">Jin1</strain>
    </source>
</reference>
<protein>
    <submittedName>
        <fullName evidence="1">Uncharacterized protein</fullName>
    </submittedName>
</protein>
<dbReference type="RefSeq" id="WP_202016723.1">
    <property type="nucleotide sequence ID" value="NZ_JAERRB010000024.1"/>
</dbReference>
<organism evidence="1 2">
    <name type="scientific">Chryseolinea lacunae</name>
    <dbReference type="NCBI Taxonomy" id="2801331"/>
    <lineage>
        <taxon>Bacteria</taxon>
        <taxon>Pseudomonadati</taxon>
        <taxon>Bacteroidota</taxon>
        <taxon>Cytophagia</taxon>
        <taxon>Cytophagales</taxon>
        <taxon>Fulvivirgaceae</taxon>
        <taxon>Chryseolinea</taxon>
    </lineage>
</organism>
<dbReference type="EMBL" id="JAERRB010000024">
    <property type="protein sequence ID" value="MBL0745967.1"/>
    <property type="molecule type" value="Genomic_DNA"/>
</dbReference>